<feature type="transmembrane region" description="Helical" evidence="3">
    <location>
        <begin position="304"/>
        <end position="324"/>
    </location>
</feature>
<comment type="caution">
    <text evidence="4">The sequence shown here is derived from an EMBL/GenBank/DDBJ whole genome shotgun (WGS) entry which is preliminary data.</text>
</comment>
<feature type="transmembrane region" description="Helical" evidence="3">
    <location>
        <begin position="191"/>
        <end position="212"/>
    </location>
</feature>
<dbReference type="PANTHER" id="PTHR42865">
    <property type="entry name" value="PROTON/GLUTAMATE-ASPARTATE SYMPORTER"/>
    <property type="match status" value="1"/>
</dbReference>
<evidence type="ECO:0000256" key="3">
    <source>
        <dbReference type="SAM" id="Phobius"/>
    </source>
</evidence>
<dbReference type="PANTHER" id="PTHR42865:SF7">
    <property type="entry name" value="PROTON_GLUTAMATE-ASPARTATE SYMPORTER"/>
    <property type="match status" value="1"/>
</dbReference>
<evidence type="ECO:0000256" key="2">
    <source>
        <dbReference type="ARBA" id="ARBA00022475"/>
    </source>
</evidence>
<keyword evidence="2" id="KW-1003">Cell membrane</keyword>
<gene>
    <name evidence="4" type="ORF">KQI20_04630</name>
</gene>
<feature type="transmembrane region" description="Helical" evidence="3">
    <location>
        <begin position="45"/>
        <end position="67"/>
    </location>
</feature>
<evidence type="ECO:0000313" key="4">
    <source>
        <dbReference type="EMBL" id="MBU5335720.1"/>
    </source>
</evidence>
<comment type="subcellular location">
    <subcellularLocation>
        <location evidence="1">Cell membrane</location>
        <topology evidence="1">Multi-pass membrane protein</topology>
    </subcellularLocation>
</comment>
<dbReference type="EMBL" id="JAHLOQ010000008">
    <property type="protein sequence ID" value="MBU5335720.1"/>
    <property type="molecule type" value="Genomic_DNA"/>
</dbReference>
<dbReference type="InterPro" id="IPR001991">
    <property type="entry name" value="Na-dicarboxylate_symporter"/>
</dbReference>
<keyword evidence="5" id="KW-1185">Reference proteome</keyword>
<protein>
    <submittedName>
        <fullName evidence="4">Dicarboxylate/amino acid:cation symporter</fullName>
    </submittedName>
</protein>
<feature type="transmembrane region" description="Helical" evidence="3">
    <location>
        <begin position="336"/>
        <end position="358"/>
    </location>
</feature>
<reference evidence="4 5" key="1">
    <citation type="submission" date="2021-06" db="EMBL/GenBank/DDBJ databases">
        <authorList>
            <person name="Sun Q."/>
            <person name="Li D."/>
        </authorList>
    </citation>
    <scope>NUCLEOTIDE SEQUENCE [LARGE SCALE GENOMIC DNA]</scope>
    <source>
        <strain evidence="4 5">N19</strain>
    </source>
</reference>
<keyword evidence="3" id="KW-1133">Transmembrane helix</keyword>
<dbReference type="Proteomes" id="UP001196301">
    <property type="component" value="Unassembled WGS sequence"/>
</dbReference>
<feature type="transmembrane region" description="Helical" evidence="3">
    <location>
        <begin position="218"/>
        <end position="242"/>
    </location>
</feature>
<accession>A0ABS6DVC9</accession>
<feature type="transmembrane region" description="Helical" evidence="3">
    <location>
        <begin position="153"/>
        <end position="170"/>
    </location>
</feature>
<keyword evidence="3" id="KW-0472">Membrane</keyword>
<evidence type="ECO:0000313" key="5">
    <source>
        <dbReference type="Proteomes" id="UP001196301"/>
    </source>
</evidence>
<sequence>MKKKLSLTTKILLGLFLGFICGLILKSVPDNYVKDTIIVGGILKIFGTGFTTAIKMMVVPLVFVSLVCGTSSMGDVKKLGRIGTKTMAFYLCTTAVAIIIALFLGSILKPGAGLDMSHMVTGEVSIGESKSIVDIIIGIIPSNPIKAFAEGEMLQIIFFAMLTGIAMSVVGEKAEPVRVIFESLNEICMKMVGIIMLFAPYGVFALVCDTFSSVGQDAILVLVKYIAVVLLGMAIHITCVYGGMFKLFTREKIAPFLKKFTSVAAITFSTASSNASVPASMEILEELGVGKTTRSFTIPMGATINMDGTAIMQGVAALFIAQIYGVDLSINQMMTIVLTATLASIGTAGVPGVGMIMLSMVLTSVNLPLEGIGLIMGVERIIDMFRTTVNVMGDNICTLIIANSEDDLDKEMFYGKKEEQLA</sequence>
<organism evidence="4 5">
    <name type="scientific">Intestinibacter bartlettii</name>
    <dbReference type="NCBI Taxonomy" id="261299"/>
    <lineage>
        <taxon>Bacteria</taxon>
        <taxon>Bacillati</taxon>
        <taxon>Bacillota</taxon>
        <taxon>Clostridia</taxon>
        <taxon>Peptostreptococcales</taxon>
        <taxon>Peptostreptococcaceae</taxon>
        <taxon>Intestinibacter</taxon>
    </lineage>
</organism>
<proteinExistence type="predicted"/>
<feature type="transmembrane region" description="Helical" evidence="3">
    <location>
        <begin position="7"/>
        <end position="25"/>
    </location>
</feature>
<keyword evidence="3" id="KW-0812">Transmembrane</keyword>
<evidence type="ECO:0000256" key="1">
    <source>
        <dbReference type="ARBA" id="ARBA00004651"/>
    </source>
</evidence>
<dbReference type="RefSeq" id="WP_216568859.1">
    <property type="nucleotide sequence ID" value="NZ_JAHLOQ010000008.1"/>
</dbReference>
<feature type="transmembrane region" description="Helical" evidence="3">
    <location>
        <begin position="88"/>
        <end position="108"/>
    </location>
</feature>
<dbReference type="Pfam" id="PF00375">
    <property type="entry name" value="SDF"/>
    <property type="match status" value="1"/>
</dbReference>
<name>A0ABS6DVC9_9FIRM</name>